<dbReference type="InterPro" id="IPR036390">
    <property type="entry name" value="WH_DNA-bd_sf"/>
</dbReference>
<feature type="domain" description="Transcription regulator PadR N-terminal" evidence="2">
    <location>
        <begin position="18"/>
        <end position="89"/>
    </location>
</feature>
<protein>
    <submittedName>
        <fullName evidence="3">Transcriptional regulator</fullName>
    </submittedName>
</protein>
<dbReference type="Proteomes" id="UP000288246">
    <property type="component" value="Unassembled WGS sequence"/>
</dbReference>
<evidence type="ECO:0000313" key="4">
    <source>
        <dbReference type="Proteomes" id="UP000288246"/>
    </source>
</evidence>
<dbReference type="SUPFAM" id="SSF46785">
    <property type="entry name" value="Winged helix' DNA-binding domain"/>
    <property type="match status" value="1"/>
</dbReference>
<accession>A0A401UVS5</accession>
<sequence length="129" mass="13836">MDDDRDPQLLKGVLPMLVLATLGRGESYGYELVTRLQDAGLTDLAAGTLYPVLNRLEREGRVSSRLVASSAGPARKYYVPTEAGTAELARAQRSWQRLAGTVARVLDAGTPTDPGAAPAPTDDPSRRTR</sequence>
<dbReference type="InterPro" id="IPR005149">
    <property type="entry name" value="Tscrpt_reg_PadR_N"/>
</dbReference>
<gene>
    <name evidence="3" type="ORF">CTKZ_02620</name>
</gene>
<feature type="compositionally biased region" description="Low complexity" evidence="1">
    <location>
        <begin position="107"/>
        <end position="122"/>
    </location>
</feature>
<comment type="caution">
    <text evidence="3">The sequence shown here is derived from an EMBL/GenBank/DDBJ whole genome shotgun (WGS) entry which is preliminary data.</text>
</comment>
<dbReference type="InterPro" id="IPR052509">
    <property type="entry name" value="Metal_resp_DNA-bind_regulator"/>
</dbReference>
<dbReference type="PANTHER" id="PTHR33169">
    <property type="entry name" value="PADR-FAMILY TRANSCRIPTIONAL REGULATOR"/>
    <property type="match status" value="1"/>
</dbReference>
<dbReference type="EMBL" id="BHYL01000023">
    <property type="protein sequence ID" value="GCD18700.1"/>
    <property type="molecule type" value="Genomic_DNA"/>
</dbReference>
<evidence type="ECO:0000259" key="2">
    <source>
        <dbReference type="Pfam" id="PF03551"/>
    </source>
</evidence>
<reference evidence="3 4" key="1">
    <citation type="submission" date="2018-11" db="EMBL/GenBank/DDBJ databases">
        <title>Draft genome sequence of Cellulomonas takizawaensis strain TKZ-21.</title>
        <authorList>
            <person name="Yamamura H."/>
            <person name="Hayashi T."/>
            <person name="Hamada M."/>
            <person name="Serisawa Y."/>
            <person name="Matsuyama K."/>
            <person name="Nakagawa Y."/>
            <person name="Otoguro M."/>
            <person name="Yanagida F."/>
            <person name="Hayakawa M."/>
        </authorList>
    </citation>
    <scope>NUCLEOTIDE SEQUENCE [LARGE SCALE GENOMIC DNA]</scope>
    <source>
        <strain evidence="3 4">TKZ-21</strain>
    </source>
</reference>
<keyword evidence="4" id="KW-1185">Reference proteome</keyword>
<evidence type="ECO:0000256" key="1">
    <source>
        <dbReference type="SAM" id="MobiDB-lite"/>
    </source>
</evidence>
<evidence type="ECO:0000313" key="3">
    <source>
        <dbReference type="EMBL" id="GCD18700.1"/>
    </source>
</evidence>
<dbReference type="RefSeq" id="WP_200829605.1">
    <property type="nucleotide sequence ID" value="NZ_BHYL01000023.1"/>
</dbReference>
<dbReference type="AlphaFoldDB" id="A0A401UVS5"/>
<dbReference type="Pfam" id="PF03551">
    <property type="entry name" value="PadR"/>
    <property type="match status" value="1"/>
</dbReference>
<dbReference type="PANTHER" id="PTHR33169:SF14">
    <property type="entry name" value="TRANSCRIPTIONAL REGULATOR RV3488"/>
    <property type="match status" value="1"/>
</dbReference>
<dbReference type="InterPro" id="IPR036388">
    <property type="entry name" value="WH-like_DNA-bd_sf"/>
</dbReference>
<feature type="region of interest" description="Disordered" evidence="1">
    <location>
        <begin position="106"/>
        <end position="129"/>
    </location>
</feature>
<name>A0A401UVS5_9CELL</name>
<proteinExistence type="predicted"/>
<organism evidence="3 4">
    <name type="scientific">Cellulomonas algicola</name>
    <dbReference type="NCBI Taxonomy" id="2071633"/>
    <lineage>
        <taxon>Bacteria</taxon>
        <taxon>Bacillati</taxon>
        <taxon>Actinomycetota</taxon>
        <taxon>Actinomycetes</taxon>
        <taxon>Micrococcales</taxon>
        <taxon>Cellulomonadaceae</taxon>
        <taxon>Cellulomonas</taxon>
    </lineage>
</organism>
<dbReference type="Gene3D" id="1.10.10.10">
    <property type="entry name" value="Winged helix-like DNA-binding domain superfamily/Winged helix DNA-binding domain"/>
    <property type="match status" value="1"/>
</dbReference>